<name>A0A222WHI1_9BACL</name>
<evidence type="ECO:0000313" key="2">
    <source>
        <dbReference type="Proteomes" id="UP000214666"/>
    </source>
</evidence>
<dbReference type="KEGG" id="pkb:B4V02_02260"/>
<sequence>MDSNSVQALIQALKEMTIEMTKRLSIMEEEELVTFVDRRQEIVHAMEKYRTSLTEEDKQEIGLILDMDGPILKRMNKLKDEAGSWMEKKGNIRIQQNAYQRAYSVDSLFIDHRK</sequence>
<keyword evidence="2" id="KW-1185">Reference proteome</keyword>
<proteinExistence type="predicted"/>
<evidence type="ECO:0000313" key="1">
    <source>
        <dbReference type="EMBL" id="ASR45615.1"/>
    </source>
</evidence>
<dbReference type="Proteomes" id="UP000214666">
    <property type="component" value="Chromosome"/>
</dbReference>
<dbReference type="EMBL" id="CP020028">
    <property type="protein sequence ID" value="ASR45615.1"/>
    <property type="molecule type" value="Genomic_DNA"/>
</dbReference>
<gene>
    <name evidence="1" type="ORF">B4V02_02260</name>
</gene>
<evidence type="ECO:0008006" key="3">
    <source>
        <dbReference type="Google" id="ProtNLM"/>
    </source>
</evidence>
<dbReference type="AlphaFoldDB" id="A0A222WHI1"/>
<accession>A0A222WHI1</accession>
<reference evidence="1 2" key="1">
    <citation type="submission" date="2017-03" db="EMBL/GenBank/DDBJ databases">
        <title>Complete genome sequence of Paenibacillus Kribbensis producing bioflocculants.</title>
        <authorList>
            <person name="Lee H.-G."/>
            <person name="Oh H.-M."/>
        </authorList>
    </citation>
    <scope>NUCLEOTIDE SEQUENCE [LARGE SCALE GENOMIC DNA]</scope>
    <source>
        <strain evidence="1 2">AM49</strain>
    </source>
</reference>
<dbReference type="RefSeq" id="WP_094153612.1">
    <property type="nucleotide sequence ID" value="NZ_CP020028.1"/>
</dbReference>
<dbReference type="OrthoDB" id="2631472at2"/>
<protein>
    <recommendedName>
        <fullName evidence="3">Flagellar protein FliT</fullName>
    </recommendedName>
</protein>
<organism evidence="1 2">
    <name type="scientific">Paenibacillus kribbensis</name>
    <dbReference type="NCBI Taxonomy" id="172713"/>
    <lineage>
        <taxon>Bacteria</taxon>
        <taxon>Bacillati</taxon>
        <taxon>Bacillota</taxon>
        <taxon>Bacilli</taxon>
        <taxon>Bacillales</taxon>
        <taxon>Paenibacillaceae</taxon>
        <taxon>Paenibacillus</taxon>
    </lineage>
</organism>
<dbReference type="STRING" id="172713.GCA_001705305_02675"/>